<keyword evidence="5 10" id="KW-0808">Transferase</keyword>
<dbReference type="OrthoDB" id="9811744at2"/>
<evidence type="ECO:0000259" key="9">
    <source>
        <dbReference type="PROSITE" id="PS50972"/>
    </source>
</evidence>
<dbReference type="Pfam" id="PF00809">
    <property type="entry name" value="Pterin_bind"/>
    <property type="match status" value="1"/>
</dbReference>
<dbReference type="AlphaFoldDB" id="A0A328BNM8"/>
<proteinExistence type="predicted"/>
<name>A0A328BNM8_9BACT</name>
<dbReference type="InterPro" id="IPR011005">
    <property type="entry name" value="Dihydropteroate_synth-like_sf"/>
</dbReference>
<evidence type="ECO:0000256" key="4">
    <source>
        <dbReference type="ARBA" id="ARBA00012458"/>
    </source>
</evidence>
<evidence type="ECO:0000256" key="1">
    <source>
        <dbReference type="ARBA" id="ARBA00000012"/>
    </source>
</evidence>
<reference evidence="11" key="1">
    <citation type="submission" date="2018-05" db="EMBL/GenBank/DDBJ databases">
        <authorList>
            <person name="Nie L."/>
        </authorList>
    </citation>
    <scope>NUCLEOTIDE SEQUENCE [LARGE SCALE GENOMIC DNA]</scope>
    <source>
        <strain evidence="11">NL</strain>
    </source>
</reference>
<keyword evidence="8" id="KW-0289">Folate biosynthesis</keyword>
<dbReference type="PANTHER" id="PTHR20941:SF1">
    <property type="entry name" value="FOLIC ACID SYNTHESIS PROTEIN FOL1"/>
    <property type="match status" value="1"/>
</dbReference>
<dbReference type="GO" id="GO:0046654">
    <property type="term" value="P:tetrahydrofolate biosynthetic process"/>
    <property type="evidence" value="ECO:0007669"/>
    <property type="project" value="TreeGrafter"/>
</dbReference>
<dbReference type="GO" id="GO:0004156">
    <property type="term" value="F:dihydropteroate synthase activity"/>
    <property type="evidence" value="ECO:0007669"/>
    <property type="project" value="UniProtKB-EC"/>
</dbReference>
<accession>A0A328BNM8</accession>
<dbReference type="Gene3D" id="3.20.20.20">
    <property type="entry name" value="Dihydropteroate synthase-like"/>
    <property type="match status" value="1"/>
</dbReference>
<keyword evidence="7" id="KW-0460">Magnesium</keyword>
<gene>
    <name evidence="10" type="primary">folP</name>
    <name evidence="10" type="ORF">DLM85_08495</name>
</gene>
<dbReference type="Proteomes" id="UP000248553">
    <property type="component" value="Unassembled WGS sequence"/>
</dbReference>
<comment type="cofactor">
    <cofactor evidence="2">
        <name>Mg(2+)</name>
        <dbReference type="ChEBI" id="CHEBI:18420"/>
    </cofactor>
</comment>
<dbReference type="PANTHER" id="PTHR20941">
    <property type="entry name" value="FOLATE SYNTHESIS PROTEINS"/>
    <property type="match status" value="1"/>
</dbReference>
<dbReference type="PROSITE" id="PS50972">
    <property type="entry name" value="PTERIN_BINDING"/>
    <property type="match status" value="1"/>
</dbReference>
<evidence type="ECO:0000256" key="2">
    <source>
        <dbReference type="ARBA" id="ARBA00001946"/>
    </source>
</evidence>
<dbReference type="RefSeq" id="WP_111477684.1">
    <property type="nucleotide sequence ID" value="NZ_QHKM01000002.1"/>
</dbReference>
<evidence type="ECO:0000256" key="6">
    <source>
        <dbReference type="ARBA" id="ARBA00022723"/>
    </source>
</evidence>
<evidence type="ECO:0000256" key="7">
    <source>
        <dbReference type="ARBA" id="ARBA00022842"/>
    </source>
</evidence>
<sequence>MTGLSAQDTLFRGRQTLRCPGGSVLDLSRPQVMGILNVTPDSFFAGSRLEAESDVLRRAEQMLEAGAAILDLGGYSSRPGAEDISPEEELRRVLPACEAIRRRFPEVFLSVDTFRARVAEQAVQAGANMINDIGGGLLDAEMFPTVARLRVPYVLMHMRGTPQTMTQHTAYDEDLVLSVTRYFRDRLTALRALWPAADVVLDPGIGFAKTPQQGYELLRRLPELRTVLDLPLLVGLSRKTLVWKPLGLTPDAALPGTIALNTLAVLGGARLVRVHDVAEAAQTVRLLENTLST</sequence>
<dbReference type="CDD" id="cd00739">
    <property type="entry name" value="DHPS"/>
    <property type="match status" value="1"/>
</dbReference>
<evidence type="ECO:0000256" key="5">
    <source>
        <dbReference type="ARBA" id="ARBA00022679"/>
    </source>
</evidence>
<comment type="catalytic activity">
    <reaction evidence="1">
        <text>(7,8-dihydropterin-6-yl)methyl diphosphate + 4-aminobenzoate = 7,8-dihydropteroate + diphosphate</text>
        <dbReference type="Rhea" id="RHEA:19949"/>
        <dbReference type="ChEBI" id="CHEBI:17836"/>
        <dbReference type="ChEBI" id="CHEBI:17839"/>
        <dbReference type="ChEBI" id="CHEBI:33019"/>
        <dbReference type="ChEBI" id="CHEBI:72950"/>
        <dbReference type="EC" id="2.5.1.15"/>
    </reaction>
</comment>
<comment type="pathway">
    <text evidence="3">Cofactor biosynthesis; tetrahydrofolate biosynthesis; 7,8-dihydrofolate from 2-amino-4-hydroxy-6-hydroxymethyl-7,8-dihydropteridine diphosphate and 4-aminobenzoate: step 1/2.</text>
</comment>
<dbReference type="GO" id="GO:0046656">
    <property type="term" value="P:folic acid biosynthetic process"/>
    <property type="evidence" value="ECO:0007669"/>
    <property type="project" value="UniProtKB-KW"/>
</dbReference>
<dbReference type="EMBL" id="QHKM01000002">
    <property type="protein sequence ID" value="RAK68071.1"/>
    <property type="molecule type" value="Genomic_DNA"/>
</dbReference>
<dbReference type="NCBIfam" id="TIGR01496">
    <property type="entry name" value="DHPS"/>
    <property type="match status" value="1"/>
</dbReference>
<evidence type="ECO:0000256" key="3">
    <source>
        <dbReference type="ARBA" id="ARBA00004763"/>
    </source>
</evidence>
<organism evidence="10 11">
    <name type="scientific">Hymenobacter edaphi</name>
    <dbReference type="NCBI Taxonomy" id="2211146"/>
    <lineage>
        <taxon>Bacteria</taxon>
        <taxon>Pseudomonadati</taxon>
        <taxon>Bacteroidota</taxon>
        <taxon>Cytophagia</taxon>
        <taxon>Cytophagales</taxon>
        <taxon>Hymenobacteraceae</taxon>
        <taxon>Hymenobacter</taxon>
    </lineage>
</organism>
<dbReference type="InterPro" id="IPR000489">
    <property type="entry name" value="Pterin-binding_dom"/>
</dbReference>
<evidence type="ECO:0000313" key="11">
    <source>
        <dbReference type="Proteomes" id="UP000248553"/>
    </source>
</evidence>
<comment type="caution">
    <text evidence="10">The sequence shown here is derived from an EMBL/GenBank/DDBJ whole genome shotgun (WGS) entry which is preliminary data.</text>
</comment>
<dbReference type="InterPro" id="IPR045031">
    <property type="entry name" value="DHP_synth-like"/>
</dbReference>
<evidence type="ECO:0000313" key="10">
    <source>
        <dbReference type="EMBL" id="RAK68071.1"/>
    </source>
</evidence>
<keyword evidence="11" id="KW-1185">Reference proteome</keyword>
<dbReference type="GO" id="GO:0005829">
    <property type="term" value="C:cytosol"/>
    <property type="evidence" value="ECO:0007669"/>
    <property type="project" value="TreeGrafter"/>
</dbReference>
<evidence type="ECO:0000256" key="8">
    <source>
        <dbReference type="ARBA" id="ARBA00022909"/>
    </source>
</evidence>
<dbReference type="SUPFAM" id="SSF51717">
    <property type="entry name" value="Dihydropteroate synthetase-like"/>
    <property type="match status" value="1"/>
</dbReference>
<dbReference type="EC" id="2.5.1.15" evidence="4"/>
<dbReference type="GO" id="GO:0046872">
    <property type="term" value="F:metal ion binding"/>
    <property type="evidence" value="ECO:0007669"/>
    <property type="project" value="UniProtKB-KW"/>
</dbReference>
<protein>
    <recommendedName>
        <fullName evidence="4">dihydropteroate synthase</fullName>
        <ecNumber evidence="4">2.5.1.15</ecNumber>
    </recommendedName>
</protein>
<dbReference type="PROSITE" id="PS00793">
    <property type="entry name" value="DHPS_2"/>
    <property type="match status" value="1"/>
</dbReference>
<keyword evidence="6" id="KW-0479">Metal-binding</keyword>
<dbReference type="InterPro" id="IPR006390">
    <property type="entry name" value="DHP_synth_dom"/>
</dbReference>
<feature type="domain" description="Pterin-binding" evidence="9">
    <location>
        <begin position="30"/>
        <end position="285"/>
    </location>
</feature>